<dbReference type="Proteomes" id="UP000660729">
    <property type="component" value="Unassembled WGS sequence"/>
</dbReference>
<reference evidence="2" key="1">
    <citation type="submission" date="2020-04" db="EMBL/GenBank/DDBJ databases">
        <title>Draft genome resource of the tomato pathogen Pseudocercospora fuligena.</title>
        <authorList>
            <person name="Zaccaron A."/>
        </authorList>
    </citation>
    <scope>NUCLEOTIDE SEQUENCE</scope>
    <source>
        <strain evidence="2">PF001</strain>
    </source>
</reference>
<dbReference type="Gene3D" id="3.40.50.1820">
    <property type="entry name" value="alpha/beta hydrolase"/>
    <property type="match status" value="1"/>
</dbReference>
<dbReference type="OrthoDB" id="94039at2759"/>
<gene>
    <name evidence="2" type="ORF">HII31_11442</name>
</gene>
<keyword evidence="2" id="KW-0378">Hydrolase</keyword>
<protein>
    <submittedName>
        <fullName evidence="2">Abhydrolase domain-containing protein mpaH</fullName>
    </submittedName>
</protein>
<dbReference type="AlphaFoldDB" id="A0A8H6RAZ6"/>
<dbReference type="SUPFAM" id="SSF53474">
    <property type="entry name" value="alpha/beta-Hydrolases"/>
    <property type="match status" value="1"/>
</dbReference>
<dbReference type="Pfam" id="PF12146">
    <property type="entry name" value="Hydrolase_4"/>
    <property type="match status" value="1"/>
</dbReference>
<keyword evidence="3" id="KW-1185">Reference proteome</keyword>
<comment type="caution">
    <text evidence="2">The sequence shown here is derived from an EMBL/GenBank/DDBJ whole genome shotgun (WGS) entry which is preliminary data.</text>
</comment>
<dbReference type="GO" id="GO:0016787">
    <property type="term" value="F:hydrolase activity"/>
    <property type="evidence" value="ECO:0007669"/>
    <property type="project" value="UniProtKB-KW"/>
</dbReference>
<proteinExistence type="predicted"/>
<feature type="domain" description="Serine aminopeptidase S33" evidence="1">
    <location>
        <begin position="88"/>
        <end position="213"/>
    </location>
</feature>
<dbReference type="InterPro" id="IPR022742">
    <property type="entry name" value="Hydrolase_4"/>
</dbReference>
<accession>A0A8H6RAZ6</accession>
<evidence type="ECO:0000313" key="3">
    <source>
        <dbReference type="Proteomes" id="UP000660729"/>
    </source>
</evidence>
<name>A0A8H6RAZ6_9PEZI</name>
<organism evidence="2 3">
    <name type="scientific">Pseudocercospora fuligena</name>
    <dbReference type="NCBI Taxonomy" id="685502"/>
    <lineage>
        <taxon>Eukaryota</taxon>
        <taxon>Fungi</taxon>
        <taxon>Dikarya</taxon>
        <taxon>Ascomycota</taxon>
        <taxon>Pezizomycotina</taxon>
        <taxon>Dothideomycetes</taxon>
        <taxon>Dothideomycetidae</taxon>
        <taxon>Mycosphaerellales</taxon>
        <taxon>Mycosphaerellaceae</taxon>
        <taxon>Pseudocercospora</taxon>
    </lineage>
</organism>
<evidence type="ECO:0000313" key="2">
    <source>
        <dbReference type="EMBL" id="KAF7187187.1"/>
    </source>
</evidence>
<dbReference type="EMBL" id="JABCIY010000233">
    <property type="protein sequence ID" value="KAF7187187.1"/>
    <property type="molecule type" value="Genomic_DNA"/>
</dbReference>
<dbReference type="InterPro" id="IPR029058">
    <property type="entry name" value="AB_hydrolase_fold"/>
</dbReference>
<sequence>MSTSKFEVIEHTVLGQHIRHYYHATAGSQEDELLLSVKQYKPQRLPKSGDVTIIAAPAVGLPKEVYEPLWDALFVQMEKQQIGIRGIWIADYVDQGASNLLNEGKLGNEPSVFDHSRDYYNLVNHFRREMPLPLVGIGHSLGGAVLTSLSLMHPRLFSSLSLVEPALNPVPIDPVQIGVMAVAFRKDIWPSRKAAMTEIERLPQYRSWEPRSLELFKQFGLVALDREQKPEGSVTLATSRHQEAFNIARSFLTEDDCDTLPRHTHSDADSTTKTPGRHFYNLNPLIAARLPALRPSCQYVYGGKSTWGLPSVMKNRKQRLEVTGTGTDGSGGQAQDRVVETYVKGGAHLIAQEAPEELANAMTNWFSAQLGRWGEEQAEQARKWDAVNADQKHLPTEEWRHWAKEDVKKYKEEQKAQKEAKKPKL</sequence>
<evidence type="ECO:0000259" key="1">
    <source>
        <dbReference type="Pfam" id="PF12146"/>
    </source>
</evidence>